<accession>S4VY44</accession>
<feature type="compositionally biased region" description="Polar residues" evidence="1">
    <location>
        <begin position="8"/>
        <end position="21"/>
    </location>
</feature>
<gene>
    <name evidence="2" type="ORF">psal_cds_1079</name>
</gene>
<dbReference type="EMBL" id="KC977571">
    <property type="protein sequence ID" value="AGO85293.1"/>
    <property type="molecule type" value="Genomic_DNA"/>
</dbReference>
<evidence type="ECO:0000256" key="1">
    <source>
        <dbReference type="SAM" id="MobiDB-lite"/>
    </source>
</evidence>
<proteinExistence type="predicted"/>
<evidence type="ECO:0008006" key="4">
    <source>
        <dbReference type="Google" id="ProtNLM"/>
    </source>
</evidence>
<feature type="region of interest" description="Disordered" evidence="1">
    <location>
        <begin position="1"/>
        <end position="21"/>
    </location>
</feature>
<name>S4VY44_9VIRU</name>
<dbReference type="PANTHER" id="PTHR46586">
    <property type="entry name" value="ANKYRIN REPEAT-CONTAINING PROTEIN"/>
    <property type="match status" value="1"/>
</dbReference>
<evidence type="ECO:0000313" key="3">
    <source>
        <dbReference type="Proteomes" id="UP000204584"/>
    </source>
</evidence>
<dbReference type="KEGG" id="vg:16607080"/>
<evidence type="ECO:0000313" key="2">
    <source>
        <dbReference type="EMBL" id="AGO85293.1"/>
    </source>
</evidence>
<dbReference type="PANTHER" id="PTHR46586:SF3">
    <property type="entry name" value="ANKYRIN REPEAT-CONTAINING PROTEIN"/>
    <property type="match status" value="1"/>
</dbReference>
<dbReference type="Proteomes" id="UP000204584">
    <property type="component" value="Segment"/>
</dbReference>
<keyword evidence="3" id="KW-1185">Reference proteome</keyword>
<organism evidence="2 3">
    <name type="scientific">Pandoravirus salinus</name>
    <dbReference type="NCBI Taxonomy" id="1349410"/>
    <lineage>
        <taxon>Viruses</taxon>
        <taxon>Pandoravirus</taxon>
    </lineage>
</organism>
<sequence>MTRRRTATRVSTEQTDQSAGTSRCVSLAFPVRRDTPPPWRFECALWQTPKKSRQENMATIADLFPKLVGYMLVEFTDSVDRAAAYCVCRLWRRQLAKNRRYAWTCSGRTMWSIARRAIKTGRPLVARWLLDRPAALAHSADAKATLLAAAESLDDDLVVFLRERCQCRWTPTTAEKAIRAGYAQAADQIERDSRDVQPSAGAKARAWQYLVEVDDPDRLMVTCEPDAEITAERMALNACCHGSLRVLDWLRRVHSLTMTPRMVHTAASASQNSADMVAWALTRCDFACGPAELDYISVHASVDALAWLIDHIRNGDPTYDPTYDVLRLEYRLFVKAVECGRLNMAVRGMRDPRLASALTSIRPHITLRLSFIDNEQDADSIVSALDAIGDVVCLRVGAVSFGGAARKGAVRILDWLHRHRTEPVDSRGIADCIVHFGHPRSVAWALDAGYVFGDDALYKAVSLAPPDDRSPRDRREVTKLLAQNGYRWTAKACKVLVHKGDFWTFVDAIDRDGAPWEPESYASKALAHDSAAHRRIAAWIAQRAPFDLGALNRDLVNKRK</sequence>
<protein>
    <recommendedName>
        <fullName evidence="4">F-box incomplete domain containing protein</fullName>
    </recommendedName>
</protein>
<dbReference type="GeneID" id="16607080"/>
<reference evidence="2 3" key="1">
    <citation type="journal article" date="2013" name="Science">
        <title>Pandoraviruses: amoeba viruses with genomes up to 2.5 Mb reaching that of parasitic eukaryotes.</title>
        <authorList>
            <person name="Philippe N."/>
            <person name="Legendre M."/>
            <person name="Doutre G."/>
            <person name="Coute Y."/>
            <person name="Poirot O."/>
            <person name="Lescot M."/>
            <person name="Arslan D."/>
            <person name="Seltzer V."/>
            <person name="Bertaux L."/>
            <person name="Bruley C."/>
            <person name="Garin J."/>
            <person name="Claverie J.M."/>
            <person name="Abergel C."/>
        </authorList>
    </citation>
    <scope>NUCLEOTIDE SEQUENCE [LARGE SCALE GENOMIC DNA]</scope>
</reference>
<dbReference type="InterPro" id="IPR052050">
    <property type="entry name" value="SecEffector_AnkRepeat"/>
</dbReference>
<dbReference type="RefSeq" id="YP_008438367.1">
    <property type="nucleotide sequence ID" value="NC_022098.1"/>
</dbReference>